<feature type="compositionally biased region" description="Polar residues" evidence="1">
    <location>
        <begin position="34"/>
        <end position="49"/>
    </location>
</feature>
<gene>
    <name evidence="2" type="ORF">CU097_012006</name>
</gene>
<comment type="caution">
    <text evidence="2">The sequence shown here is derived from an EMBL/GenBank/DDBJ whole genome shotgun (WGS) entry which is preliminary data.</text>
</comment>
<protein>
    <submittedName>
        <fullName evidence="2">Uncharacterized protein</fullName>
    </submittedName>
</protein>
<evidence type="ECO:0000313" key="3">
    <source>
        <dbReference type="Proteomes" id="UP000252139"/>
    </source>
</evidence>
<feature type="non-terminal residue" evidence="2">
    <location>
        <position position="1"/>
    </location>
</feature>
<proteinExistence type="predicted"/>
<keyword evidence="3" id="KW-1185">Reference proteome</keyword>
<feature type="compositionally biased region" description="Basic and acidic residues" evidence="1">
    <location>
        <begin position="19"/>
        <end position="33"/>
    </location>
</feature>
<evidence type="ECO:0000256" key="1">
    <source>
        <dbReference type="SAM" id="MobiDB-lite"/>
    </source>
</evidence>
<organism evidence="2 3">
    <name type="scientific">Rhizopus azygosporus</name>
    <name type="common">Rhizopus microsporus var. azygosporus</name>
    <dbReference type="NCBI Taxonomy" id="86630"/>
    <lineage>
        <taxon>Eukaryota</taxon>
        <taxon>Fungi</taxon>
        <taxon>Fungi incertae sedis</taxon>
        <taxon>Mucoromycota</taxon>
        <taxon>Mucoromycotina</taxon>
        <taxon>Mucoromycetes</taxon>
        <taxon>Mucorales</taxon>
        <taxon>Mucorineae</taxon>
        <taxon>Rhizopodaceae</taxon>
        <taxon>Rhizopus</taxon>
    </lineage>
</organism>
<feature type="region of interest" description="Disordered" evidence="1">
    <location>
        <begin position="1"/>
        <end position="60"/>
    </location>
</feature>
<accession>A0A367JI84</accession>
<sequence length="133" mass="15280">IMKGIKLQRDLFDPSKPQKPLEWKRTGWKRPSDEAQSSQAVIAESSQAAQKRARTTNERGNELMETLQQQFENTLTLRIEKYIDKDGNLQQLKETCLIETRLPRGTVTGAERQVGAKATELERILKKRKTKNS</sequence>
<dbReference type="Proteomes" id="UP000252139">
    <property type="component" value="Unassembled WGS sequence"/>
</dbReference>
<dbReference type="EMBL" id="PJQL01001261">
    <property type="protein sequence ID" value="RCH89596.1"/>
    <property type="molecule type" value="Genomic_DNA"/>
</dbReference>
<dbReference type="AlphaFoldDB" id="A0A367JI84"/>
<evidence type="ECO:0000313" key="2">
    <source>
        <dbReference type="EMBL" id="RCH89596.1"/>
    </source>
</evidence>
<dbReference type="OrthoDB" id="10323731at2759"/>
<name>A0A367JI84_RHIAZ</name>
<reference evidence="2 3" key="1">
    <citation type="journal article" date="2018" name="G3 (Bethesda)">
        <title>Phylogenetic and Phylogenomic Definition of Rhizopus Species.</title>
        <authorList>
            <person name="Gryganskyi A.P."/>
            <person name="Golan J."/>
            <person name="Dolatabadi S."/>
            <person name="Mondo S."/>
            <person name="Robb S."/>
            <person name="Idnurm A."/>
            <person name="Muszewska A."/>
            <person name="Steczkiewicz K."/>
            <person name="Masonjones S."/>
            <person name="Liao H.L."/>
            <person name="Gajdeczka M.T."/>
            <person name="Anike F."/>
            <person name="Vuek A."/>
            <person name="Anishchenko I.M."/>
            <person name="Voigt K."/>
            <person name="de Hoog G.S."/>
            <person name="Smith M.E."/>
            <person name="Heitman J."/>
            <person name="Vilgalys R."/>
            <person name="Stajich J.E."/>
        </authorList>
    </citation>
    <scope>NUCLEOTIDE SEQUENCE [LARGE SCALE GENOMIC DNA]</scope>
    <source>
        <strain evidence="2 3">CBS 357.93</strain>
    </source>
</reference>